<evidence type="ECO:0000313" key="4">
    <source>
        <dbReference type="EMBL" id="KAG2194062.1"/>
    </source>
</evidence>
<evidence type="ECO:0000256" key="3">
    <source>
        <dbReference type="SAM" id="Phobius"/>
    </source>
</evidence>
<keyword evidence="3" id="KW-1133">Transmembrane helix</keyword>
<feature type="transmembrane region" description="Helical" evidence="3">
    <location>
        <begin position="124"/>
        <end position="148"/>
    </location>
</feature>
<keyword evidence="5" id="KW-1185">Reference proteome</keyword>
<evidence type="ECO:0000256" key="2">
    <source>
        <dbReference type="ARBA" id="ARBA00023136"/>
    </source>
</evidence>
<dbReference type="InterPro" id="IPR044839">
    <property type="entry name" value="NDR1-like"/>
</dbReference>
<gene>
    <name evidence="4" type="ORF">INT46_008214</name>
</gene>
<dbReference type="PANTHER" id="PTHR31234">
    <property type="entry name" value="LATE EMBRYOGENESIS ABUNDANT (LEA) HYDROXYPROLINE-RICH GLYCOPROTEIN FAMILY"/>
    <property type="match status" value="1"/>
</dbReference>
<dbReference type="OrthoDB" id="20273at2759"/>
<evidence type="ECO:0008006" key="6">
    <source>
        <dbReference type="Google" id="ProtNLM"/>
    </source>
</evidence>
<dbReference type="SUPFAM" id="SSF117070">
    <property type="entry name" value="LEA14-like"/>
    <property type="match status" value="1"/>
</dbReference>
<reference evidence="4" key="1">
    <citation type="submission" date="2020-12" db="EMBL/GenBank/DDBJ databases">
        <title>Metabolic potential, ecology and presence of endohyphal bacteria is reflected in genomic diversity of Mucoromycotina.</title>
        <authorList>
            <person name="Muszewska A."/>
            <person name="Okrasinska A."/>
            <person name="Steczkiewicz K."/>
            <person name="Drgas O."/>
            <person name="Orlowska M."/>
            <person name="Perlinska-Lenart U."/>
            <person name="Aleksandrzak-Piekarczyk T."/>
            <person name="Szatraj K."/>
            <person name="Zielenkiewicz U."/>
            <person name="Pilsyk S."/>
            <person name="Malc E."/>
            <person name="Mieczkowski P."/>
            <person name="Kruszewska J.S."/>
            <person name="Biernat P."/>
            <person name="Pawlowska J."/>
        </authorList>
    </citation>
    <scope>NUCLEOTIDE SEQUENCE</scope>
    <source>
        <strain evidence="4">CBS 226.32</strain>
    </source>
</reference>
<dbReference type="GO" id="GO:0098542">
    <property type="term" value="P:defense response to other organism"/>
    <property type="evidence" value="ECO:0007669"/>
    <property type="project" value="InterPro"/>
</dbReference>
<dbReference type="EMBL" id="JAEPRC010000612">
    <property type="protein sequence ID" value="KAG2194062.1"/>
    <property type="molecule type" value="Genomic_DNA"/>
</dbReference>
<protein>
    <recommendedName>
        <fullName evidence="6">Late embryogenesis abundant protein LEA-2 subgroup domain-containing protein</fullName>
    </recommendedName>
</protein>
<organism evidence="4 5">
    <name type="scientific">Mucor plumbeus</name>
    <dbReference type="NCBI Taxonomy" id="97098"/>
    <lineage>
        <taxon>Eukaryota</taxon>
        <taxon>Fungi</taxon>
        <taxon>Fungi incertae sedis</taxon>
        <taxon>Mucoromycota</taxon>
        <taxon>Mucoromycotina</taxon>
        <taxon>Mucoromycetes</taxon>
        <taxon>Mucorales</taxon>
        <taxon>Mucorineae</taxon>
        <taxon>Mucoraceae</taxon>
        <taxon>Mucor</taxon>
    </lineage>
</organism>
<accession>A0A8H7UU08</accession>
<comment type="subcellular location">
    <subcellularLocation>
        <location evidence="1">Membrane</location>
    </subcellularLocation>
</comment>
<keyword evidence="2 3" id="KW-0472">Membrane</keyword>
<evidence type="ECO:0000256" key="1">
    <source>
        <dbReference type="ARBA" id="ARBA00004370"/>
    </source>
</evidence>
<dbReference type="PANTHER" id="PTHR31234:SF2">
    <property type="entry name" value="OS05G0199100 PROTEIN"/>
    <property type="match status" value="1"/>
</dbReference>
<keyword evidence="3" id="KW-0812">Transmembrane</keyword>
<dbReference type="Gene3D" id="2.60.40.1820">
    <property type="match status" value="1"/>
</dbReference>
<comment type="caution">
    <text evidence="4">The sequence shown here is derived from an EMBL/GenBank/DDBJ whole genome shotgun (WGS) entry which is preliminary data.</text>
</comment>
<dbReference type="AlphaFoldDB" id="A0A8H7UU08"/>
<proteinExistence type="predicted"/>
<sequence length="359" mass="38729">MSNYYQHHHQQQQQQQPYYDYEPQQQQYHNNYQHDAYAMSDMTNSQQYQNSNYYPQYDAKPQPATSDGYYNKEPQPLLTTEQRFSQVAADFSANEKYSRANNQHRSCCDKICCGCCTCCPRWCRWISCILLLIIIAIGIAVGVLAALFKIPSVDFKGVQGEPAFSLAGTTANLNVSLGFTVNNPNIESVTFKSLVATANYHGDSTELGGGTLNDLHISSNSVTNISFPFTISMNLMADTTKAVVTKLMSDCGIDGSPAKDINLDYKVVATVSIIGIPISVPFSNSVSFACPIDGQSSAALKEISTLLSALSGTDGLSNIPSSVNSIVGNLPSGATSSIPAEVTNLIPSEYSSALAGLAG</sequence>
<dbReference type="Proteomes" id="UP000650833">
    <property type="component" value="Unassembled WGS sequence"/>
</dbReference>
<evidence type="ECO:0000313" key="5">
    <source>
        <dbReference type="Proteomes" id="UP000650833"/>
    </source>
</evidence>
<dbReference type="GO" id="GO:0016020">
    <property type="term" value="C:membrane"/>
    <property type="evidence" value="ECO:0007669"/>
    <property type="project" value="UniProtKB-SubCell"/>
</dbReference>
<name>A0A8H7UU08_9FUNG</name>